<dbReference type="GO" id="GO:0009116">
    <property type="term" value="P:nucleoside metabolic process"/>
    <property type="evidence" value="ECO:0007669"/>
    <property type="project" value="InterPro"/>
</dbReference>
<evidence type="ECO:0000313" key="2">
    <source>
        <dbReference type="EMBL" id="KAK3903866.1"/>
    </source>
</evidence>
<sequence length="412" mass="44665">MSDGPEPDLIGSSLPVPASLVADAATHAMLDSIYPYVEQKIHQDIRRSSAGSLTVFVRGLYLRPPQAEPADSEMPQKQFNWHRPTTTTPPRPCDGGADTIILNCFPSLAYVQHYAGLVATYLSLTGRDRAAAAAAVRYIPPAPRQCITPFLASNLRDMGRADIVVVGYAYRLPRLLQTGKQAWITGRKDREEEEEGRGRGGGNLFAWQKRTLPGGRTVTYLECAASMWGDASGHLVRALRALNGVRCVVYVGKTGSLRPADVPNELLATGGRSYLDDGENGGDKAVVEWDNVLAAASRRSGKAVLEGDIVTVASPLGESATWLARWQPRCSWVDCEVGYMALAAREGGTDFGYLHIVSDNVACCGKETLANEDSEHIQQRRNALFGDVEDILEGFFDDYGKSAPTERVVPGP</sequence>
<name>A0AAN6MP12_9PEZI</name>
<gene>
    <name evidence="2" type="ORF">C8A05DRAFT_32397</name>
</gene>
<reference evidence="2" key="2">
    <citation type="submission" date="2023-05" db="EMBL/GenBank/DDBJ databases">
        <authorList>
            <consortium name="Lawrence Berkeley National Laboratory"/>
            <person name="Steindorff A."/>
            <person name="Hensen N."/>
            <person name="Bonometti L."/>
            <person name="Westerberg I."/>
            <person name="Brannstrom I.O."/>
            <person name="Guillou S."/>
            <person name="Cros-Aarteil S."/>
            <person name="Calhoun S."/>
            <person name="Haridas S."/>
            <person name="Kuo A."/>
            <person name="Mondo S."/>
            <person name="Pangilinan J."/>
            <person name="Riley R."/>
            <person name="Labutti K."/>
            <person name="Andreopoulos B."/>
            <person name="Lipzen A."/>
            <person name="Chen C."/>
            <person name="Yanf M."/>
            <person name="Daum C."/>
            <person name="Ng V."/>
            <person name="Clum A."/>
            <person name="Ohm R."/>
            <person name="Martin F."/>
            <person name="Silar P."/>
            <person name="Natvig D."/>
            <person name="Lalanne C."/>
            <person name="Gautier V."/>
            <person name="Ament-Velasquez S.L."/>
            <person name="Kruys A."/>
            <person name="Hutchinson M.I."/>
            <person name="Powell A.J."/>
            <person name="Barry K."/>
            <person name="Miller A.N."/>
            <person name="Grigoriev I.V."/>
            <person name="Debuchy R."/>
            <person name="Gladieux P."/>
            <person name="Thoren M.H."/>
            <person name="Johannesson H."/>
        </authorList>
    </citation>
    <scope>NUCLEOTIDE SEQUENCE</scope>
    <source>
        <strain evidence="2">CBS 103.79</strain>
    </source>
</reference>
<dbReference type="SUPFAM" id="SSF53167">
    <property type="entry name" value="Purine and uridine phosphorylases"/>
    <property type="match status" value="1"/>
</dbReference>
<dbReference type="AlphaFoldDB" id="A0AAN6MP12"/>
<dbReference type="GO" id="GO:0003824">
    <property type="term" value="F:catalytic activity"/>
    <property type="evidence" value="ECO:0007669"/>
    <property type="project" value="InterPro"/>
</dbReference>
<dbReference type="EMBL" id="MU855426">
    <property type="protein sequence ID" value="KAK3903866.1"/>
    <property type="molecule type" value="Genomic_DNA"/>
</dbReference>
<accession>A0AAN6MP12</accession>
<dbReference type="InterPro" id="IPR035994">
    <property type="entry name" value="Nucleoside_phosphorylase_sf"/>
</dbReference>
<evidence type="ECO:0000256" key="1">
    <source>
        <dbReference type="SAM" id="MobiDB-lite"/>
    </source>
</evidence>
<evidence type="ECO:0000313" key="3">
    <source>
        <dbReference type="Proteomes" id="UP001303889"/>
    </source>
</evidence>
<organism evidence="2 3">
    <name type="scientific">Staphylotrichum tortipilum</name>
    <dbReference type="NCBI Taxonomy" id="2831512"/>
    <lineage>
        <taxon>Eukaryota</taxon>
        <taxon>Fungi</taxon>
        <taxon>Dikarya</taxon>
        <taxon>Ascomycota</taxon>
        <taxon>Pezizomycotina</taxon>
        <taxon>Sordariomycetes</taxon>
        <taxon>Sordariomycetidae</taxon>
        <taxon>Sordariales</taxon>
        <taxon>Chaetomiaceae</taxon>
        <taxon>Staphylotrichum</taxon>
    </lineage>
</organism>
<evidence type="ECO:0008006" key="4">
    <source>
        <dbReference type="Google" id="ProtNLM"/>
    </source>
</evidence>
<feature type="region of interest" description="Disordered" evidence="1">
    <location>
        <begin position="67"/>
        <end position="92"/>
    </location>
</feature>
<protein>
    <recommendedName>
        <fullName evidence="4">Nucleoside phosphorylase domain-containing protein</fullName>
    </recommendedName>
</protein>
<reference evidence="2" key="1">
    <citation type="journal article" date="2023" name="Mol. Phylogenet. Evol.">
        <title>Genome-scale phylogeny and comparative genomics of the fungal order Sordariales.</title>
        <authorList>
            <person name="Hensen N."/>
            <person name="Bonometti L."/>
            <person name="Westerberg I."/>
            <person name="Brannstrom I.O."/>
            <person name="Guillou S."/>
            <person name="Cros-Aarteil S."/>
            <person name="Calhoun S."/>
            <person name="Haridas S."/>
            <person name="Kuo A."/>
            <person name="Mondo S."/>
            <person name="Pangilinan J."/>
            <person name="Riley R."/>
            <person name="LaButti K."/>
            <person name="Andreopoulos B."/>
            <person name="Lipzen A."/>
            <person name="Chen C."/>
            <person name="Yan M."/>
            <person name="Daum C."/>
            <person name="Ng V."/>
            <person name="Clum A."/>
            <person name="Steindorff A."/>
            <person name="Ohm R.A."/>
            <person name="Martin F."/>
            <person name="Silar P."/>
            <person name="Natvig D.O."/>
            <person name="Lalanne C."/>
            <person name="Gautier V."/>
            <person name="Ament-Velasquez S.L."/>
            <person name="Kruys A."/>
            <person name="Hutchinson M.I."/>
            <person name="Powell A.J."/>
            <person name="Barry K."/>
            <person name="Miller A.N."/>
            <person name="Grigoriev I.V."/>
            <person name="Debuchy R."/>
            <person name="Gladieux P."/>
            <person name="Hiltunen Thoren M."/>
            <person name="Johannesson H."/>
        </authorList>
    </citation>
    <scope>NUCLEOTIDE SEQUENCE</scope>
    <source>
        <strain evidence="2">CBS 103.79</strain>
    </source>
</reference>
<comment type="caution">
    <text evidence="2">The sequence shown here is derived from an EMBL/GenBank/DDBJ whole genome shotgun (WGS) entry which is preliminary data.</text>
</comment>
<keyword evidence="3" id="KW-1185">Reference proteome</keyword>
<proteinExistence type="predicted"/>
<dbReference type="Proteomes" id="UP001303889">
    <property type="component" value="Unassembled WGS sequence"/>
</dbReference>
<dbReference type="Gene3D" id="3.40.50.1580">
    <property type="entry name" value="Nucleoside phosphorylase domain"/>
    <property type="match status" value="1"/>
</dbReference>